<accession>A0A2T1A4R8</accession>
<comment type="similarity">
    <text evidence="1">Belongs to the DprA/Smf family.</text>
</comment>
<dbReference type="GO" id="GO:0009294">
    <property type="term" value="P:DNA-mediated transformation"/>
    <property type="evidence" value="ECO:0007669"/>
    <property type="project" value="InterPro"/>
</dbReference>
<evidence type="ECO:0000313" key="4">
    <source>
        <dbReference type="Proteomes" id="UP000237752"/>
    </source>
</evidence>
<dbReference type="EMBL" id="PVUE01000002">
    <property type="protein sequence ID" value="PRZ43544.1"/>
    <property type="molecule type" value="Genomic_DNA"/>
</dbReference>
<reference evidence="3 4" key="1">
    <citation type="submission" date="2018-03" db="EMBL/GenBank/DDBJ databases">
        <title>Genomic Encyclopedia of Archaeal and Bacterial Type Strains, Phase II (KMG-II): from individual species to whole genera.</title>
        <authorList>
            <person name="Goeker M."/>
        </authorList>
    </citation>
    <scope>NUCLEOTIDE SEQUENCE [LARGE SCALE GENOMIC DNA]</scope>
    <source>
        <strain evidence="3 4">DSM 100065</strain>
    </source>
</reference>
<dbReference type="RefSeq" id="WP_106347697.1">
    <property type="nucleotide sequence ID" value="NZ_PVUE01000002.1"/>
</dbReference>
<protein>
    <submittedName>
        <fullName evidence="3">DNA processing protein</fullName>
    </submittedName>
</protein>
<dbReference type="SUPFAM" id="SSF102405">
    <property type="entry name" value="MCP/YpsA-like"/>
    <property type="match status" value="1"/>
</dbReference>
<dbReference type="Proteomes" id="UP000237752">
    <property type="component" value="Unassembled WGS sequence"/>
</dbReference>
<evidence type="ECO:0000259" key="2">
    <source>
        <dbReference type="Pfam" id="PF02481"/>
    </source>
</evidence>
<dbReference type="PANTHER" id="PTHR43022">
    <property type="entry name" value="PROTEIN SMF"/>
    <property type="match status" value="1"/>
</dbReference>
<dbReference type="AlphaFoldDB" id="A0A2T1A4R8"/>
<sequence length="384" mass="39387">MTAGAVGDGSTLAALAWLGRTIEPGNRYLWAYVEDLGPVEVAAQLRAGDGPQRLQESAGARAQNDSSMFDLEKAAAKGIRLIEPASPEWPGDPLAGMARACAGGEANAVPPLSLWVRGRASLADLVARSVAVVGARAATAYGMHVAAELAAGCAERGYTIISGGAYGIDIAAHRGAVANGQPTVALLACGVDRPYPAGNQKMLEAITRDGLLASEFPPGSAPMRQRFLVRNRLIAGLSLGTVVVEAALRSGARSTAARARELGRPVMAVPGPVTSALSGGCLQLLREGGAIPVGTAAHVIDAIGQIGDDLAPLESGPVLAEDALSADVRAILEAVPVRRPAPVESIAQVGASDVSRALAGLTQLELMGLVECIDGQWRRARRSK</sequence>
<gene>
    <name evidence="3" type="ORF">CLV47_102232</name>
</gene>
<proteinExistence type="inferred from homology"/>
<dbReference type="InterPro" id="IPR057666">
    <property type="entry name" value="DrpA_SLOG"/>
</dbReference>
<name>A0A2T1A4R8_9ACTN</name>
<dbReference type="Gene3D" id="3.40.50.450">
    <property type="match status" value="1"/>
</dbReference>
<comment type="caution">
    <text evidence="3">The sequence shown here is derived from an EMBL/GenBank/DDBJ whole genome shotgun (WGS) entry which is preliminary data.</text>
</comment>
<dbReference type="PANTHER" id="PTHR43022:SF1">
    <property type="entry name" value="PROTEIN SMF"/>
    <property type="match status" value="1"/>
</dbReference>
<dbReference type="InterPro" id="IPR003488">
    <property type="entry name" value="DprA"/>
</dbReference>
<dbReference type="Pfam" id="PF02481">
    <property type="entry name" value="DNA_processg_A"/>
    <property type="match status" value="1"/>
</dbReference>
<organism evidence="3 4">
    <name type="scientific">Antricoccus suffuscus</name>
    <dbReference type="NCBI Taxonomy" id="1629062"/>
    <lineage>
        <taxon>Bacteria</taxon>
        <taxon>Bacillati</taxon>
        <taxon>Actinomycetota</taxon>
        <taxon>Actinomycetes</taxon>
        <taxon>Geodermatophilales</taxon>
        <taxon>Antricoccaceae</taxon>
        <taxon>Antricoccus</taxon>
    </lineage>
</organism>
<dbReference type="NCBIfam" id="TIGR00732">
    <property type="entry name" value="dprA"/>
    <property type="match status" value="1"/>
</dbReference>
<dbReference type="OrthoDB" id="9785707at2"/>
<keyword evidence="4" id="KW-1185">Reference proteome</keyword>
<feature type="domain" description="Smf/DprA SLOG" evidence="2">
    <location>
        <begin position="109"/>
        <end position="302"/>
    </location>
</feature>
<evidence type="ECO:0000313" key="3">
    <source>
        <dbReference type="EMBL" id="PRZ43544.1"/>
    </source>
</evidence>
<evidence type="ECO:0000256" key="1">
    <source>
        <dbReference type="ARBA" id="ARBA00006525"/>
    </source>
</evidence>